<evidence type="ECO:0000256" key="4">
    <source>
        <dbReference type="ARBA" id="ARBA00022690"/>
    </source>
</evidence>
<dbReference type="Gene3D" id="4.10.75.10">
    <property type="entry name" value="Elafin-like"/>
    <property type="match status" value="2"/>
</dbReference>
<evidence type="ECO:0000256" key="7">
    <source>
        <dbReference type="ARBA" id="ARBA00023157"/>
    </source>
</evidence>
<evidence type="ECO:0000313" key="10">
    <source>
        <dbReference type="Proteomes" id="UP000081671"/>
    </source>
</evidence>
<gene>
    <name evidence="11" type="primary">Slpi</name>
</gene>
<dbReference type="PRINTS" id="PR00003">
    <property type="entry name" value="4DISULPHCORE"/>
</dbReference>
<name>A0A1S3EPF7_DIPOR</name>
<dbReference type="RefSeq" id="XP_012866251.1">
    <property type="nucleotide sequence ID" value="XM_013010797.1"/>
</dbReference>
<keyword evidence="6" id="KW-0044">Antibiotic</keyword>
<dbReference type="GO" id="GO:0004867">
    <property type="term" value="F:serine-type endopeptidase inhibitor activity"/>
    <property type="evidence" value="ECO:0007669"/>
    <property type="project" value="TreeGrafter"/>
</dbReference>
<dbReference type="STRING" id="10020.ENSDORP00000006195"/>
<keyword evidence="7" id="KW-1015">Disulfide bond</keyword>
<dbReference type="SUPFAM" id="SSF57256">
    <property type="entry name" value="Elafin-like"/>
    <property type="match status" value="2"/>
</dbReference>
<evidence type="ECO:0000256" key="1">
    <source>
        <dbReference type="ARBA" id="ARBA00004613"/>
    </source>
</evidence>
<dbReference type="AlphaFoldDB" id="A0A1S3EPF7"/>
<dbReference type="GO" id="GO:0005615">
    <property type="term" value="C:extracellular space"/>
    <property type="evidence" value="ECO:0007669"/>
    <property type="project" value="TreeGrafter"/>
</dbReference>
<dbReference type="GO" id="GO:0019731">
    <property type="term" value="P:antibacterial humoral response"/>
    <property type="evidence" value="ECO:0007669"/>
    <property type="project" value="TreeGrafter"/>
</dbReference>
<dbReference type="GeneID" id="105981585"/>
<dbReference type="InParanoid" id="A0A1S3EPF7"/>
<accession>A0A1S3EPF7</accession>
<dbReference type="KEGG" id="dord:105981585"/>
<dbReference type="FunCoup" id="A0A1S3EPF7">
    <property type="interactions" value="57"/>
</dbReference>
<evidence type="ECO:0000259" key="9">
    <source>
        <dbReference type="PROSITE" id="PS51390"/>
    </source>
</evidence>
<dbReference type="InterPro" id="IPR008197">
    <property type="entry name" value="WAP_dom"/>
</dbReference>
<comment type="subcellular location">
    <subcellularLocation>
        <location evidence="1">Secreted</location>
    </subcellularLocation>
</comment>
<feature type="domain" description="WAP" evidence="9">
    <location>
        <begin position="83"/>
        <end position="131"/>
    </location>
</feature>
<dbReference type="PANTHER" id="PTHR19441:SF44">
    <property type="entry name" value="ANTILEUKOPROTEINASE"/>
    <property type="match status" value="1"/>
</dbReference>
<dbReference type="InterPro" id="IPR036645">
    <property type="entry name" value="Elafin-like_sf"/>
</dbReference>
<dbReference type="OrthoDB" id="4473401at2759"/>
<keyword evidence="3" id="KW-0929">Antimicrobial</keyword>
<evidence type="ECO:0000256" key="2">
    <source>
        <dbReference type="ARBA" id="ARBA00022525"/>
    </source>
</evidence>
<sequence length="133" mass="14224">MKSSSLLLVVVLFALGILASWVVEGSEKGAVKVGACPSRRPAKCLVYEKPQCKSDWQCPGTQKCCPDYCGIKCLNPVAVSKPVNKKSGKCPVVDAHCLMLNPPNLCETDSQCERNYKCCPGMCGKACVLPLSA</sequence>
<feature type="chain" id="PRO_5010171587" evidence="8">
    <location>
        <begin position="20"/>
        <end position="133"/>
    </location>
</feature>
<evidence type="ECO:0000256" key="8">
    <source>
        <dbReference type="SAM" id="SignalP"/>
    </source>
</evidence>
<organism evidence="10 11">
    <name type="scientific">Dipodomys ordii</name>
    <name type="common">Ord's kangaroo rat</name>
    <dbReference type="NCBI Taxonomy" id="10020"/>
    <lineage>
        <taxon>Eukaryota</taxon>
        <taxon>Metazoa</taxon>
        <taxon>Chordata</taxon>
        <taxon>Craniata</taxon>
        <taxon>Vertebrata</taxon>
        <taxon>Euteleostomi</taxon>
        <taxon>Mammalia</taxon>
        <taxon>Eutheria</taxon>
        <taxon>Euarchontoglires</taxon>
        <taxon>Glires</taxon>
        <taxon>Rodentia</taxon>
        <taxon>Castorimorpha</taxon>
        <taxon>Heteromyidae</taxon>
        <taxon>Dipodomyinae</taxon>
        <taxon>Dipodomys</taxon>
    </lineage>
</organism>
<proteinExistence type="predicted"/>
<evidence type="ECO:0000256" key="3">
    <source>
        <dbReference type="ARBA" id="ARBA00022529"/>
    </source>
</evidence>
<dbReference type="CTD" id="6590"/>
<dbReference type="GO" id="GO:0045087">
    <property type="term" value="P:innate immune response"/>
    <property type="evidence" value="ECO:0007669"/>
    <property type="project" value="TreeGrafter"/>
</dbReference>
<dbReference type="Pfam" id="PF00095">
    <property type="entry name" value="WAP"/>
    <property type="match status" value="2"/>
</dbReference>
<dbReference type="PROSITE" id="PS51390">
    <property type="entry name" value="WAP"/>
    <property type="match status" value="2"/>
</dbReference>
<feature type="domain" description="WAP" evidence="9">
    <location>
        <begin position="29"/>
        <end position="77"/>
    </location>
</feature>
<dbReference type="InterPro" id="IPR050514">
    <property type="entry name" value="WAP_four-disulfide_core"/>
</dbReference>
<dbReference type="PANTHER" id="PTHR19441">
    <property type="entry name" value="WHEY ACDIC PROTEIN WAP"/>
    <property type="match status" value="1"/>
</dbReference>
<reference evidence="11" key="1">
    <citation type="submission" date="2025-08" db="UniProtKB">
        <authorList>
            <consortium name="RefSeq"/>
        </authorList>
    </citation>
    <scope>IDENTIFICATION</scope>
    <source>
        <tissue evidence="11">Kidney</tissue>
    </source>
</reference>
<dbReference type="Proteomes" id="UP000081671">
    <property type="component" value="Unplaced"/>
</dbReference>
<protein>
    <submittedName>
        <fullName evidence="11">Antileukoproteinase</fullName>
    </submittedName>
</protein>
<keyword evidence="5 8" id="KW-0732">Signal</keyword>
<dbReference type="FunFam" id="4.10.75.10:FF:000001">
    <property type="entry name" value="Anosmin 1"/>
    <property type="match status" value="2"/>
</dbReference>
<evidence type="ECO:0000256" key="5">
    <source>
        <dbReference type="ARBA" id="ARBA00022729"/>
    </source>
</evidence>
<keyword evidence="2" id="KW-0964">Secreted</keyword>
<evidence type="ECO:0000256" key="6">
    <source>
        <dbReference type="ARBA" id="ARBA00023022"/>
    </source>
</evidence>
<evidence type="ECO:0000313" key="11">
    <source>
        <dbReference type="RefSeq" id="XP_012866251.1"/>
    </source>
</evidence>
<keyword evidence="4" id="KW-0646">Protease inhibitor</keyword>
<dbReference type="SMART" id="SM00217">
    <property type="entry name" value="WAP"/>
    <property type="match status" value="2"/>
</dbReference>
<keyword evidence="10" id="KW-1185">Reference proteome</keyword>
<feature type="signal peptide" evidence="8">
    <location>
        <begin position="1"/>
        <end position="19"/>
    </location>
</feature>